<dbReference type="InterPro" id="IPR001345">
    <property type="entry name" value="PG/BPGM_mutase_AS"/>
</dbReference>
<dbReference type="SMART" id="SM00855">
    <property type="entry name" value="PGAM"/>
    <property type="match status" value="1"/>
</dbReference>
<dbReference type="PANTHER" id="PTHR48100">
    <property type="entry name" value="BROAD-SPECIFICITY PHOSPHATASE YOR283W-RELATED"/>
    <property type="match status" value="1"/>
</dbReference>
<dbReference type="InterPro" id="IPR050275">
    <property type="entry name" value="PGM_Phosphatase"/>
</dbReference>
<dbReference type="PROSITE" id="PS00175">
    <property type="entry name" value="PG_MUTASE"/>
    <property type="match status" value="1"/>
</dbReference>
<accession>A0ABY6NWX0</accession>
<name>A0ABY6NWX0_9NOCA</name>
<organism evidence="1 2">
    <name type="scientific">Rhodococcus antarcticus</name>
    <dbReference type="NCBI Taxonomy" id="2987751"/>
    <lineage>
        <taxon>Bacteria</taxon>
        <taxon>Bacillati</taxon>
        <taxon>Actinomycetota</taxon>
        <taxon>Actinomycetes</taxon>
        <taxon>Mycobacteriales</taxon>
        <taxon>Nocardiaceae</taxon>
        <taxon>Rhodococcus</taxon>
    </lineage>
</organism>
<dbReference type="EMBL" id="CP110615">
    <property type="protein sequence ID" value="UZJ23793.1"/>
    <property type="molecule type" value="Genomic_DNA"/>
</dbReference>
<dbReference type="Pfam" id="PF00300">
    <property type="entry name" value="His_Phos_1"/>
    <property type="match status" value="1"/>
</dbReference>
<protein>
    <submittedName>
        <fullName evidence="1">Histidine phosphatase family protein</fullName>
    </submittedName>
</protein>
<evidence type="ECO:0000313" key="1">
    <source>
        <dbReference type="EMBL" id="UZJ23793.1"/>
    </source>
</evidence>
<dbReference type="Proteomes" id="UP001164965">
    <property type="component" value="Chromosome"/>
</dbReference>
<dbReference type="InterPro" id="IPR013078">
    <property type="entry name" value="His_Pase_superF_clade-1"/>
</dbReference>
<proteinExistence type="predicted"/>
<dbReference type="PANTHER" id="PTHR48100:SF62">
    <property type="entry name" value="GLUCOSYL-3-PHOSPHOGLYCERATE PHOSPHATASE"/>
    <property type="match status" value="1"/>
</dbReference>
<sequence length="204" mass="21667">MTGSHRRLVLLRHGETDHNAGLRMQGQLDIGLNDRGREQAATVAPLVAALHPELVVTSDLARAADTAAAVAAAAGVAVHPDARLRETLLGQWQGLTHTEVEEHTPGGFPAWRSDALYRPPGGETRVEVAERGAAVVDELPEGPGTVVLVAHGGLVAALTARLLELPVARWAVVGGLGNTRWAELVPRVVDGRPSWRLEAWDTRG</sequence>
<dbReference type="SUPFAM" id="SSF53254">
    <property type="entry name" value="Phosphoglycerate mutase-like"/>
    <property type="match status" value="1"/>
</dbReference>
<dbReference type="CDD" id="cd07067">
    <property type="entry name" value="HP_PGM_like"/>
    <property type="match status" value="1"/>
</dbReference>
<keyword evidence="2" id="KW-1185">Reference proteome</keyword>
<dbReference type="Gene3D" id="3.40.50.1240">
    <property type="entry name" value="Phosphoglycerate mutase-like"/>
    <property type="match status" value="1"/>
</dbReference>
<reference evidence="1" key="1">
    <citation type="submission" date="2022-10" db="EMBL/GenBank/DDBJ databases">
        <title>Rhodococcus sp.75.</title>
        <authorList>
            <person name="Sun M."/>
        </authorList>
    </citation>
    <scope>NUCLEOTIDE SEQUENCE</scope>
    <source>
        <strain evidence="1">75</strain>
    </source>
</reference>
<evidence type="ECO:0000313" key="2">
    <source>
        <dbReference type="Proteomes" id="UP001164965"/>
    </source>
</evidence>
<gene>
    <name evidence="1" type="ORF">RHODO2019_11320</name>
</gene>
<dbReference type="InterPro" id="IPR029033">
    <property type="entry name" value="His_PPase_superfam"/>
</dbReference>